<evidence type="ECO:0000256" key="1">
    <source>
        <dbReference type="SAM" id="MobiDB-lite"/>
    </source>
</evidence>
<feature type="region of interest" description="Disordered" evidence="1">
    <location>
        <begin position="46"/>
        <end position="69"/>
    </location>
</feature>
<accession>A0A812JM06</accession>
<dbReference type="Proteomes" id="UP000604046">
    <property type="component" value="Unassembled WGS sequence"/>
</dbReference>
<evidence type="ECO:0000313" key="3">
    <source>
        <dbReference type="Proteomes" id="UP000604046"/>
    </source>
</evidence>
<comment type="caution">
    <text evidence="2">The sequence shown here is derived from an EMBL/GenBank/DDBJ whole genome shotgun (WGS) entry which is preliminary data.</text>
</comment>
<feature type="region of interest" description="Disordered" evidence="1">
    <location>
        <begin position="685"/>
        <end position="721"/>
    </location>
</feature>
<dbReference type="AlphaFoldDB" id="A0A812JM06"/>
<name>A0A812JM06_9DINO</name>
<dbReference type="EMBL" id="CAJNDS010000494">
    <property type="protein sequence ID" value="CAE7212194.1"/>
    <property type="molecule type" value="Genomic_DNA"/>
</dbReference>
<organism evidence="2 3">
    <name type="scientific">Symbiodinium natans</name>
    <dbReference type="NCBI Taxonomy" id="878477"/>
    <lineage>
        <taxon>Eukaryota</taxon>
        <taxon>Sar</taxon>
        <taxon>Alveolata</taxon>
        <taxon>Dinophyceae</taxon>
        <taxon>Suessiales</taxon>
        <taxon>Symbiodiniaceae</taxon>
        <taxon>Symbiodinium</taxon>
    </lineage>
</organism>
<feature type="region of interest" description="Disordered" evidence="1">
    <location>
        <begin position="346"/>
        <end position="392"/>
    </location>
</feature>
<proteinExistence type="predicted"/>
<dbReference type="OrthoDB" id="437370at2759"/>
<evidence type="ECO:0000313" key="2">
    <source>
        <dbReference type="EMBL" id="CAE7212194.1"/>
    </source>
</evidence>
<feature type="compositionally biased region" description="Low complexity" evidence="1">
    <location>
        <begin position="46"/>
        <end position="56"/>
    </location>
</feature>
<feature type="non-terminal residue" evidence="2">
    <location>
        <position position="1"/>
    </location>
</feature>
<keyword evidence="3" id="KW-1185">Reference proteome</keyword>
<feature type="compositionally biased region" description="Basic residues" evidence="1">
    <location>
        <begin position="709"/>
        <end position="721"/>
    </location>
</feature>
<gene>
    <name evidence="2" type="primary">atpH</name>
    <name evidence="2" type="ORF">SNAT2548_LOCUS7183</name>
</gene>
<feature type="compositionally biased region" description="Low complexity" evidence="1">
    <location>
        <begin position="370"/>
        <end position="389"/>
    </location>
</feature>
<protein>
    <submittedName>
        <fullName evidence="2">AtpH protein</fullName>
    </submittedName>
</protein>
<reference evidence="2" key="1">
    <citation type="submission" date="2021-02" db="EMBL/GenBank/DDBJ databases">
        <authorList>
            <person name="Dougan E. K."/>
            <person name="Rhodes N."/>
            <person name="Thang M."/>
            <person name="Chan C."/>
        </authorList>
    </citation>
    <scope>NUCLEOTIDE SEQUENCE</scope>
</reference>
<sequence>SVSLVTNITGLSVTVEGPLREASALLSYLEDFPAVPYPQNTATSSLSAAASSPHTALRSSSGPAVQDPLPALEPLSLSPTRSEVAATFPVCPQAVLRSASQLGSANLSGEDRVRRAWQAGCWARAVLTGHVGTPLPSPILSLPSRVYAVLGGGNLAPSVFKTFREFKQVVGPLESSDIVSHGFPSEIEARAYFQLYVYEHPVAHGVVEALAVILMKRDHGCLIALPPGVIPDDELLAGMDVGMEGQVGPNTQVEAPRACFVGGSAEVQDGASLTVTLVDLGRDAVFRLFPLVAGEEPELLSLFDPSTPDIFPDPVSLLESAQAWARGTLVDGDRLAFYSAEEGEVPTLTSPTRPVLRLSRPSGLGATPKATLGTPRGGTAAAANASPPAKAKRPTTANLAAQLETTAQTLPALTARLEDLSARQESYEARLAGGAAATLALPLGPKPKDCHTAVSPLHRVSMAEQEVLEFQGSVEEEVVQGAVLAQSQALTMLVAQLAQGGDPLLDNATSSVSTRRAAQRAKLQEELASGRGVFFRTVLQNMARRMNPAVTPESDPAALLHQDVCLSKYWERFGGFGSQRDLALLAHQLAHALDAMQAGRVELAQDHMALMAVALEQAVMDSGRMDLAFQLTLLEEPPAAMFTARPQSSMLARAFAPLAAQRWVTVVLGALKELDAIQVKRADLVKGGKHQAQGSGSHDSQESEASQRRPPKRQPKKKPQA</sequence>